<evidence type="ECO:0000256" key="5">
    <source>
        <dbReference type="ARBA" id="ARBA00030406"/>
    </source>
</evidence>
<dbReference type="PANTHER" id="PTHR13295">
    <property type="entry name" value="GLUTAMATE CYSTEINE LIGASE REGULATORY SUBUNIT"/>
    <property type="match status" value="1"/>
</dbReference>
<comment type="caution">
    <text evidence="9">The sequence shown here is derived from an EMBL/GenBank/DDBJ whole genome shotgun (WGS) entry which is preliminary data.</text>
</comment>
<proteinExistence type="inferred from homology"/>
<evidence type="ECO:0000256" key="3">
    <source>
        <dbReference type="ARBA" id="ARBA00011532"/>
    </source>
</evidence>
<dbReference type="InterPro" id="IPR032963">
    <property type="entry name" value="Gclm"/>
</dbReference>
<evidence type="ECO:0000256" key="6">
    <source>
        <dbReference type="ARBA" id="ARBA00031154"/>
    </source>
</evidence>
<dbReference type="InterPro" id="IPR036812">
    <property type="entry name" value="NAD(P)_OxRdtase_dom_sf"/>
</dbReference>
<evidence type="ECO:0000256" key="1">
    <source>
        <dbReference type="ARBA" id="ARBA00005006"/>
    </source>
</evidence>
<dbReference type="GO" id="GO:0030234">
    <property type="term" value="F:enzyme regulator activity"/>
    <property type="evidence" value="ECO:0007669"/>
    <property type="project" value="TreeGrafter"/>
</dbReference>
<evidence type="ECO:0000256" key="2">
    <source>
        <dbReference type="ARBA" id="ARBA00008612"/>
    </source>
</evidence>
<dbReference type="AlphaFoldDB" id="A0AAN8FT73"/>
<dbReference type="EMBL" id="WIXE01003815">
    <property type="protein sequence ID" value="KAK5983595.1"/>
    <property type="molecule type" value="Genomic_DNA"/>
</dbReference>
<comment type="similarity">
    <text evidence="2">Belongs to the aldo/keto reductase family. Glutamate--cysteine ligase light chain subfamily.</text>
</comment>
<dbReference type="SUPFAM" id="SSF51430">
    <property type="entry name" value="NAD(P)-linked oxidoreductase"/>
    <property type="match status" value="1"/>
</dbReference>
<dbReference type="Gene3D" id="3.20.20.100">
    <property type="entry name" value="NADP-dependent oxidoreductase domain"/>
    <property type="match status" value="1"/>
</dbReference>
<gene>
    <name evidence="9" type="ORF">GCK32_002413</name>
</gene>
<keyword evidence="4" id="KW-0317">Glutathione biosynthesis</keyword>
<dbReference type="GO" id="GO:0035226">
    <property type="term" value="F:glutamate-cysteine ligase catalytic subunit binding"/>
    <property type="evidence" value="ECO:0007669"/>
    <property type="project" value="InterPro"/>
</dbReference>
<keyword evidence="10" id="KW-1185">Reference proteome</keyword>
<dbReference type="Proteomes" id="UP001331761">
    <property type="component" value="Unassembled WGS sequence"/>
</dbReference>
<sequence length="509" mass="56361">MRVPHCLKWISIITRKGDTSSMPPITSGSAFTVHTGNVNNYLELVTRRHKNSAAEIAAAFKHLAAQDTVFRITESVFSPTTEVLQDPKNDVKTSLKICLSKFSANDVENAVQVTLDTLKLGSLSQLIVSFPYDESTDLPDNEWLEKVRPVWAMVESLVDKDLVHTVGVSDLDVDRLRLLCEEAKEHKPTIDHYSIDGCCAVPAELVEYAKAHDIQLLTHNDPRSCDLDPEVYGCIDKIADTGRNLTYKWAASSAADMPLRVPGSFLTIHTGNLMSYQELPKPQRKLSSSMKFSDELPAAINYLARQVKAIHVSEGLYSPGATALPQTKKDVKRLLKVCPSSMSADYIEDAVRIALEILHLESLSELVLSFALVESVYATDNEWMEEVRPVWAAVESLVDNGAVQTVVTIRSPKRFGLCLVPSSSPPHTNNVVPAELFIFADSNNIQLVTHDDPKKWSFGADVLESVNKITNAGTNIMAKWIAKYTYYTADTSDVIAKGYFVQFTKTSNP</sequence>
<dbReference type="PANTHER" id="PTHR13295:SF4">
    <property type="entry name" value="GLUTAMATE--CYSTEINE LIGASE REGULATORY SUBUNIT"/>
    <property type="match status" value="1"/>
</dbReference>
<reference evidence="9 10" key="1">
    <citation type="submission" date="2019-10" db="EMBL/GenBank/DDBJ databases">
        <title>Assembly and Annotation for the nematode Trichostrongylus colubriformis.</title>
        <authorList>
            <person name="Martin J."/>
        </authorList>
    </citation>
    <scope>NUCLEOTIDE SEQUENCE [LARGE SCALE GENOMIC DNA]</scope>
    <source>
        <strain evidence="9">G859</strain>
        <tissue evidence="9">Whole worm</tissue>
    </source>
</reference>
<dbReference type="GO" id="GO:0006750">
    <property type="term" value="P:glutathione biosynthetic process"/>
    <property type="evidence" value="ECO:0007669"/>
    <property type="project" value="UniProtKB-KW"/>
</dbReference>
<comment type="pathway">
    <text evidence="1">Sulfur metabolism; glutathione biosynthesis; glutathione from L-cysteine and L-glutamate: step 1/2.</text>
</comment>
<organism evidence="9 10">
    <name type="scientific">Trichostrongylus colubriformis</name>
    <name type="common">Black scour worm</name>
    <dbReference type="NCBI Taxonomy" id="6319"/>
    <lineage>
        <taxon>Eukaryota</taxon>
        <taxon>Metazoa</taxon>
        <taxon>Ecdysozoa</taxon>
        <taxon>Nematoda</taxon>
        <taxon>Chromadorea</taxon>
        <taxon>Rhabditida</taxon>
        <taxon>Rhabditina</taxon>
        <taxon>Rhabditomorpha</taxon>
        <taxon>Strongyloidea</taxon>
        <taxon>Trichostrongylidae</taxon>
        <taxon>Trichostrongylus</taxon>
    </lineage>
</organism>
<accession>A0AAN8FT73</accession>
<protein>
    <recommendedName>
        <fullName evidence="7">GCS light chain</fullName>
    </recommendedName>
    <alternativeName>
        <fullName evidence="5">Gamma-ECS regulatory subunit</fullName>
    </alternativeName>
    <alternativeName>
        <fullName evidence="8">Gamma-glutamylcysteine synthetase regulatory subunit</fullName>
    </alternativeName>
    <alternativeName>
        <fullName evidence="6">Glutamate--cysteine ligase modifier subunit</fullName>
    </alternativeName>
</protein>
<name>A0AAN8FT73_TRICO</name>
<evidence type="ECO:0000313" key="9">
    <source>
        <dbReference type="EMBL" id="KAK5983595.1"/>
    </source>
</evidence>
<evidence type="ECO:0000256" key="7">
    <source>
        <dbReference type="ARBA" id="ARBA00031732"/>
    </source>
</evidence>
<comment type="subunit">
    <text evidence="3">Heterodimer of a catalytic heavy chain and a regulatory light chain.</text>
</comment>
<dbReference type="GO" id="GO:0017109">
    <property type="term" value="C:glutamate-cysteine ligase complex"/>
    <property type="evidence" value="ECO:0007669"/>
    <property type="project" value="TreeGrafter"/>
</dbReference>
<evidence type="ECO:0000256" key="4">
    <source>
        <dbReference type="ARBA" id="ARBA00022684"/>
    </source>
</evidence>
<evidence type="ECO:0000256" key="8">
    <source>
        <dbReference type="ARBA" id="ARBA00032926"/>
    </source>
</evidence>
<evidence type="ECO:0000313" key="10">
    <source>
        <dbReference type="Proteomes" id="UP001331761"/>
    </source>
</evidence>